<reference evidence="8 9" key="1">
    <citation type="submission" date="2023-07" db="EMBL/GenBank/DDBJ databases">
        <title>Comparative genomics of wheat-associated soil bacteria to identify genetic determinants of phenazine resistance.</title>
        <authorList>
            <person name="Mouncey N."/>
        </authorList>
    </citation>
    <scope>NUCLEOTIDE SEQUENCE [LARGE SCALE GENOMIC DNA]</scope>
    <source>
        <strain evidence="8 9">V3I3</strain>
    </source>
</reference>
<dbReference type="PANTHER" id="PTHR43620">
    <property type="entry name" value="GLYCEROPHOSPHORYL DIESTER PHOSPHODIESTERASE"/>
    <property type="match status" value="1"/>
</dbReference>
<evidence type="ECO:0000313" key="8">
    <source>
        <dbReference type="EMBL" id="MDQ0893169.1"/>
    </source>
</evidence>
<dbReference type="EMBL" id="JAUSYY010000001">
    <property type="protein sequence ID" value="MDQ0893169.1"/>
    <property type="molecule type" value="Genomic_DNA"/>
</dbReference>
<accession>A0ABU0R801</accession>
<evidence type="ECO:0000256" key="5">
    <source>
        <dbReference type="ARBA" id="ARBA00022801"/>
    </source>
</evidence>
<protein>
    <recommendedName>
        <fullName evidence="2">glycerophosphodiester phosphodiesterase</fullName>
        <ecNumber evidence="2">3.1.4.46</ecNumber>
    </recommendedName>
</protein>
<evidence type="ECO:0000256" key="1">
    <source>
        <dbReference type="ARBA" id="ARBA00007277"/>
    </source>
</evidence>
<dbReference type="Proteomes" id="UP001239083">
    <property type="component" value="Unassembled WGS sequence"/>
</dbReference>
<dbReference type="EC" id="3.1.4.46" evidence="2"/>
<dbReference type="Gene3D" id="3.20.20.190">
    <property type="entry name" value="Phosphatidylinositol (PI) phosphodiesterase"/>
    <property type="match status" value="1"/>
</dbReference>
<organism evidence="8 9">
    <name type="scientific">Agromyces ramosus</name>
    <dbReference type="NCBI Taxonomy" id="33879"/>
    <lineage>
        <taxon>Bacteria</taxon>
        <taxon>Bacillati</taxon>
        <taxon>Actinomycetota</taxon>
        <taxon>Actinomycetes</taxon>
        <taxon>Micrococcales</taxon>
        <taxon>Microbacteriaceae</taxon>
        <taxon>Agromyces</taxon>
    </lineage>
</organism>
<dbReference type="SUPFAM" id="SSF51695">
    <property type="entry name" value="PLC-like phosphodiesterases"/>
    <property type="match status" value="1"/>
</dbReference>
<dbReference type="PROSITE" id="PS51704">
    <property type="entry name" value="GP_PDE"/>
    <property type="match status" value="1"/>
</dbReference>
<dbReference type="GO" id="GO:0008889">
    <property type="term" value="F:glycerophosphodiester phosphodiesterase activity"/>
    <property type="evidence" value="ECO:0007669"/>
    <property type="project" value="UniProtKB-EC"/>
</dbReference>
<gene>
    <name evidence="8" type="ORF">QFZ26_000724</name>
</gene>
<feature type="domain" description="GP-PDE" evidence="7">
    <location>
        <begin position="20"/>
        <end position="297"/>
    </location>
</feature>
<comment type="similarity">
    <text evidence="1">Belongs to the glycerophosphoryl diester phosphodiesterase family.</text>
</comment>
<proteinExistence type="inferred from homology"/>
<evidence type="ECO:0000256" key="6">
    <source>
        <dbReference type="ARBA" id="ARBA00047512"/>
    </source>
</evidence>
<evidence type="ECO:0000256" key="3">
    <source>
        <dbReference type="ARBA" id="ARBA00022729"/>
    </source>
</evidence>
<comment type="caution">
    <text evidence="8">The sequence shown here is derived from an EMBL/GenBank/DDBJ whole genome shotgun (WGS) entry which is preliminary data.</text>
</comment>
<evidence type="ECO:0000313" key="9">
    <source>
        <dbReference type="Proteomes" id="UP001239083"/>
    </source>
</evidence>
<sequence length="363" mass="39766">MPEGRIATLGRMLSDTASRPLVIGHRGAPGYRPEHTRSAYELAFALGADAVEPDLVATRDGVLVLRHENEISGTTDVARRPEFVGRRTTREVDGRALTGWFTEDFTWAELSTLRARERLGRVRQASASFDDRYPVIRLRDLFELIDAAADERGRVLRMVAEFKHAAYFDELGLPLDELFVAELDAAGWGRGDDRLIMEAFEPTLLERLGARGIRGKRVFLIEATGAPWDLVLADGHGARSYDSFVTEQGLLGLTGRFDGVSVGKPRLVGGTQTRRGADAPGAPLTGAELVDAAHAAGLEIFTWTLRPENRFLAGGYRRGTVRAAFGDWLGEFTHIVDMGVDGIFVDHPDLGVVARDWSLGRAG</sequence>
<evidence type="ECO:0000256" key="4">
    <source>
        <dbReference type="ARBA" id="ARBA00022798"/>
    </source>
</evidence>
<evidence type="ECO:0000259" key="7">
    <source>
        <dbReference type="PROSITE" id="PS51704"/>
    </source>
</evidence>
<dbReference type="InterPro" id="IPR030395">
    <property type="entry name" value="GP_PDE_dom"/>
</dbReference>
<keyword evidence="5 8" id="KW-0378">Hydrolase</keyword>
<keyword evidence="9" id="KW-1185">Reference proteome</keyword>
<keyword evidence="4" id="KW-0319">Glycerol metabolism</keyword>
<dbReference type="InterPro" id="IPR017946">
    <property type="entry name" value="PLC-like_Pdiesterase_TIM-brl"/>
</dbReference>
<dbReference type="Pfam" id="PF03009">
    <property type="entry name" value="GDPD"/>
    <property type="match status" value="1"/>
</dbReference>
<keyword evidence="3" id="KW-0732">Signal</keyword>
<evidence type="ECO:0000256" key="2">
    <source>
        <dbReference type="ARBA" id="ARBA00012247"/>
    </source>
</evidence>
<dbReference type="PANTHER" id="PTHR43620:SF7">
    <property type="entry name" value="GLYCEROPHOSPHODIESTER PHOSPHODIESTERASE GDPD5-RELATED"/>
    <property type="match status" value="1"/>
</dbReference>
<comment type="catalytic activity">
    <reaction evidence="6">
        <text>a sn-glycero-3-phosphodiester + H2O = an alcohol + sn-glycerol 3-phosphate + H(+)</text>
        <dbReference type="Rhea" id="RHEA:12969"/>
        <dbReference type="ChEBI" id="CHEBI:15377"/>
        <dbReference type="ChEBI" id="CHEBI:15378"/>
        <dbReference type="ChEBI" id="CHEBI:30879"/>
        <dbReference type="ChEBI" id="CHEBI:57597"/>
        <dbReference type="ChEBI" id="CHEBI:83408"/>
        <dbReference type="EC" id="3.1.4.46"/>
    </reaction>
</comment>
<name>A0ABU0R801_9MICO</name>